<proteinExistence type="predicted"/>
<dbReference type="Proteomes" id="UP000612899">
    <property type="component" value="Unassembled WGS sequence"/>
</dbReference>
<dbReference type="AlphaFoldDB" id="A0A8J3Q8S4"/>
<dbReference type="EMBL" id="BONY01000017">
    <property type="protein sequence ID" value="GIH05271.1"/>
    <property type="molecule type" value="Genomic_DNA"/>
</dbReference>
<dbReference type="RefSeq" id="WP_203909125.1">
    <property type="nucleotide sequence ID" value="NZ_BONY01000017.1"/>
</dbReference>
<dbReference type="PANTHER" id="PTHR37031:SF2">
    <property type="entry name" value="PHOD-LIKE PHOSPHATASE METALLOPHOSPHATASE DOMAIN-CONTAINING PROTEIN"/>
    <property type="match status" value="1"/>
</dbReference>
<evidence type="ECO:0000313" key="1">
    <source>
        <dbReference type="EMBL" id="GIH05271.1"/>
    </source>
</evidence>
<comment type="caution">
    <text evidence="1">The sequence shown here is derived from an EMBL/GenBank/DDBJ whole genome shotgun (WGS) entry which is preliminary data.</text>
</comment>
<gene>
    <name evidence="1" type="ORF">Rhe02_33380</name>
</gene>
<protein>
    <recommendedName>
        <fullName evidence="3">PhoD-like phosphatase metallophosphatase domain-containing protein</fullName>
    </recommendedName>
</protein>
<evidence type="ECO:0000313" key="2">
    <source>
        <dbReference type="Proteomes" id="UP000612899"/>
    </source>
</evidence>
<dbReference type="InterPro" id="IPR029052">
    <property type="entry name" value="Metallo-depent_PP-like"/>
</dbReference>
<dbReference type="Gene3D" id="3.60.21.70">
    <property type="entry name" value="PhoD-like phosphatase"/>
    <property type="match status" value="1"/>
</dbReference>
<evidence type="ECO:0008006" key="3">
    <source>
        <dbReference type="Google" id="ProtNLM"/>
    </source>
</evidence>
<reference evidence="1" key="1">
    <citation type="submission" date="2021-01" db="EMBL/GenBank/DDBJ databases">
        <title>Whole genome shotgun sequence of Rhizocola hellebori NBRC 109834.</title>
        <authorList>
            <person name="Komaki H."/>
            <person name="Tamura T."/>
        </authorList>
    </citation>
    <scope>NUCLEOTIDE SEQUENCE</scope>
    <source>
        <strain evidence="1">NBRC 109834</strain>
    </source>
</reference>
<sequence>MTGLPSKPPIILAGPVVRRATADRVHVWLATSQDLKLDVEIYKIADPTARSPALSAPISTRGPAQTTPLQLGEKLWIHLFDVVPIDAASGKGKFPIDTILAYDVMEDGGKRRLRELAKLSDLVIEPFPLPTFVLPGPKASARILYASCRKFHGDGDDAMLATEELLKRNAKDPAKRAATLLLTGDQIYADDVADLLAQPINEWATRLIGRAEDLPGVPEPGKISVRGRARYLKDQAKLTLTSSEGHNHLLTFGEFAATYLLAWNPDLWPEPWNRSIRVDPQDKPKGFQPMLSEQITKLNEARRGSGAARRVLANIPTYMIFDDHEVTDDWNLTPEWTKTFHANATGRRIVLNALCAYWAFQAWGNTPQAFDLGSFVNPVTDYCRTGKNEAAAEKALFEFKEWSYVAPTDPPVLMLNTRTRRAATRGALDYRVDLGRTEGYFYPRNTRAPRLLDPDERARLAGLLKSLSGTGTAIVVTPGPVFGVDAIEGAIEAIAAVAGEATTDLESWRPNPLSFVDLMRLLAGAGLSTVAILSGDVHYAFQVAARLTQAGQTIRIGQFTSSALKNMPTGMLGAASVFLGGRVDLRQAWHWWLPSGDEGPVTRIPATATGELTKAKERFRRDPDLIEQITYLAHMSNKQVVLQHSNVGELTVTGGRLTHRHWAQARGQTQGLPQVTLDPGSWPA</sequence>
<organism evidence="1 2">
    <name type="scientific">Rhizocola hellebori</name>
    <dbReference type="NCBI Taxonomy" id="1392758"/>
    <lineage>
        <taxon>Bacteria</taxon>
        <taxon>Bacillati</taxon>
        <taxon>Actinomycetota</taxon>
        <taxon>Actinomycetes</taxon>
        <taxon>Micromonosporales</taxon>
        <taxon>Micromonosporaceae</taxon>
        <taxon>Rhizocola</taxon>
    </lineage>
</organism>
<keyword evidence="2" id="KW-1185">Reference proteome</keyword>
<dbReference type="InterPro" id="IPR038607">
    <property type="entry name" value="PhoD-like_sf"/>
</dbReference>
<name>A0A8J3Q8S4_9ACTN</name>
<dbReference type="PANTHER" id="PTHR37031">
    <property type="entry name" value="METALLOPHOSPHATASE BINDING DOMAIN PROTEIN"/>
    <property type="match status" value="1"/>
</dbReference>
<dbReference type="SUPFAM" id="SSF56300">
    <property type="entry name" value="Metallo-dependent phosphatases"/>
    <property type="match status" value="1"/>
</dbReference>
<accession>A0A8J3Q8S4</accession>